<evidence type="ECO:0008006" key="2">
    <source>
        <dbReference type="Google" id="ProtNLM"/>
    </source>
</evidence>
<dbReference type="GO" id="GO:0050660">
    <property type="term" value="F:flavin adenine dinucleotide binding"/>
    <property type="evidence" value="ECO:0007669"/>
    <property type="project" value="InterPro"/>
</dbReference>
<dbReference type="PROSITE" id="PS51331">
    <property type="entry name" value="THYX"/>
    <property type="match status" value="1"/>
</dbReference>
<dbReference type="SUPFAM" id="SSF69796">
    <property type="entry name" value="Thymidylate synthase-complementing protein Thy1"/>
    <property type="match status" value="1"/>
</dbReference>
<protein>
    <recommendedName>
        <fullName evidence="2">Thymidylate synthase</fullName>
    </recommendedName>
</protein>
<dbReference type="InterPro" id="IPR003669">
    <property type="entry name" value="Thymidylate_synthase_ThyX"/>
</dbReference>
<reference evidence="1" key="1">
    <citation type="journal article" date="2020" name="Nature">
        <title>Giant virus diversity and host interactions through global metagenomics.</title>
        <authorList>
            <person name="Schulz F."/>
            <person name="Roux S."/>
            <person name="Paez-Espino D."/>
            <person name="Jungbluth S."/>
            <person name="Walsh D.A."/>
            <person name="Denef V.J."/>
            <person name="McMahon K.D."/>
            <person name="Konstantinidis K.T."/>
            <person name="Eloe-Fadrosh E.A."/>
            <person name="Kyrpides N.C."/>
            <person name="Woyke T."/>
        </authorList>
    </citation>
    <scope>NUCLEOTIDE SEQUENCE</scope>
    <source>
        <strain evidence="1">GVMAG-M-3300025572-1</strain>
    </source>
</reference>
<dbReference type="InterPro" id="IPR036098">
    <property type="entry name" value="Thymidylate_synthase_ThyX_sf"/>
</dbReference>
<dbReference type="GO" id="GO:0050797">
    <property type="term" value="F:thymidylate synthase (FAD) activity"/>
    <property type="evidence" value="ECO:0007669"/>
    <property type="project" value="InterPro"/>
</dbReference>
<dbReference type="Pfam" id="PF02511">
    <property type="entry name" value="Thy1"/>
    <property type="match status" value="1"/>
</dbReference>
<organism evidence="1">
    <name type="scientific">viral metagenome</name>
    <dbReference type="NCBI Taxonomy" id="1070528"/>
    <lineage>
        <taxon>unclassified sequences</taxon>
        <taxon>metagenomes</taxon>
        <taxon>organismal metagenomes</taxon>
    </lineage>
</organism>
<name>A0A6C0IWK9_9ZZZZ</name>
<dbReference type="PANTHER" id="PTHR34934:SF1">
    <property type="entry name" value="FLAVIN-DEPENDENT THYMIDYLATE SYNTHASE"/>
    <property type="match status" value="1"/>
</dbReference>
<dbReference type="AlphaFoldDB" id="A0A6C0IWK9"/>
<accession>A0A6C0IWK9</accession>
<dbReference type="Gene3D" id="3.30.1360.170">
    <property type="match status" value="1"/>
</dbReference>
<dbReference type="CDD" id="cd20175">
    <property type="entry name" value="ThyX"/>
    <property type="match status" value="1"/>
</dbReference>
<dbReference type="GO" id="GO:0004799">
    <property type="term" value="F:thymidylate synthase activity"/>
    <property type="evidence" value="ECO:0007669"/>
    <property type="project" value="TreeGrafter"/>
</dbReference>
<dbReference type="GO" id="GO:0070402">
    <property type="term" value="F:NADPH binding"/>
    <property type="evidence" value="ECO:0007669"/>
    <property type="project" value="TreeGrafter"/>
</dbReference>
<dbReference type="PANTHER" id="PTHR34934">
    <property type="entry name" value="FLAVIN-DEPENDENT THYMIDYLATE SYNTHASE"/>
    <property type="match status" value="1"/>
</dbReference>
<evidence type="ECO:0000313" key="1">
    <source>
        <dbReference type="EMBL" id="QHT97668.1"/>
    </source>
</evidence>
<proteinExistence type="predicted"/>
<dbReference type="GO" id="GO:0006231">
    <property type="term" value="P:dTMP biosynthetic process"/>
    <property type="evidence" value="ECO:0007669"/>
    <property type="project" value="InterPro"/>
</dbReference>
<dbReference type="EMBL" id="MN740283">
    <property type="protein sequence ID" value="QHT97668.1"/>
    <property type="molecule type" value="Genomic_DNA"/>
</dbReference>
<dbReference type="NCBIfam" id="TIGR02170">
    <property type="entry name" value="thyX"/>
    <property type="match status" value="1"/>
</dbReference>
<sequence>MERTTIRDQLPERTITCPSGISVTLVSAHPESWPKNSISEHIIAAAARTSFNNFDQISSPEKDTALIRRLYKDQHTSPLEMASVTFQIKAPKFVTIQLLRHRSFKFNEESQRYHQVQEGFFHPSSNPELFIRRQDPKNKQSSLQDETLVDAAKEKVEAIEGKIEVIFGLYHELCKMGVARECARFCLPMATWSTIVVQADLHNLTKFLRLRLTPTPSSRPAWLLKRCISWPG</sequence>